<keyword evidence="2" id="KW-1185">Reference proteome</keyword>
<sequence>METIKEPATSLMKPLEIQFTASLDTLKNASSNIPDVTIKRQALGASSEMHVLYHKSCKCFLPLFTVEKIVKWFNSHGI</sequence>
<dbReference type="Proteomes" id="UP000183832">
    <property type="component" value="Unassembled WGS sequence"/>
</dbReference>
<protein>
    <submittedName>
        <fullName evidence="1">CLUMA_CG015653, isoform A</fullName>
    </submittedName>
</protein>
<reference evidence="1 2" key="1">
    <citation type="submission" date="2015-04" db="EMBL/GenBank/DDBJ databases">
        <authorList>
            <person name="Syromyatnikov M.Y."/>
            <person name="Popov V.N."/>
        </authorList>
    </citation>
    <scope>NUCLEOTIDE SEQUENCE [LARGE SCALE GENOMIC DNA]</scope>
</reference>
<proteinExistence type="predicted"/>
<name>A0A1J1IUU7_9DIPT</name>
<gene>
    <name evidence="1" type="ORF">CLUMA_CG015653</name>
</gene>
<dbReference type="AlphaFoldDB" id="A0A1J1IUU7"/>
<evidence type="ECO:0000313" key="1">
    <source>
        <dbReference type="EMBL" id="CRL02313.1"/>
    </source>
</evidence>
<evidence type="ECO:0000313" key="2">
    <source>
        <dbReference type="Proteomes" id="UP000183832"/>
    </source>
</evidence>
<accession>A0A1J1IUU7</accession>
<organism evidence="1 2">
    <name type="scientific">Clunio marinus</name>
    <dbReference type="NCBI Taxonomy" id="568069"/>
    <lineage>
        <taxon>Eukaryota</taxon>
        <taxon>Metazoa</taxon>
        <taxon>Ecdysozoa</taxon>
        <taxon>Arthropoda</taxon>
        <taxon>Hexapoda</taxon>
        <taxon>Insecta</taxon>
        <taxon>Pterygota</taxon>
        <taxon>Neoptera</taxon>
        <taxon>Endopterygota</taxon>
        <taxon>Diptera</taxon>
        <taxon>Nematocera</taxon>
        <taxon>Chironomoidea</taxon>
        <taxon>Chironomidae</taxon>
        <taxon>Clunio</taxon>
    </lineage>
</organism>
<dbReference type="EMBL" id="CVRI01000057">
    <property type="protein sequence ID" value="CRL02313.1"/>
    <property type="molecule type" value="Genomic_DNA"/>
</dbReference>